<gene>
    <name evidence="4" type="ORF">CHGG_07637</name>
</gene>
<dbReference type="RefSeq" id="XP_001225293.1">
    <property type="nucleotide sequence ID" value="XM_001225292.1"/>
</dbReference>
<feature type="domain" description="Trichothecene 3-O-acetyltransferase-like N-terminal" evidence="3">
    <location>
        <begin position="43"/>
        <end position="188"/>
    </location>
</feature>
<dbReference type="Gene3D" id="3.30.559.10">
    <property type="entry name" value="Chloramphenicol acetyltransferase-like domain"/>
    <property type="match status" value="2"/>
</dbReference>
<evidence type="ECO:0000256" key="1">
    <source>
        <dbReference type="ARBA" id="ARBA00022679"/>
    </source>
</evidence>
<dbReference type="OMA" id="THHTIID"/>
<dbReference type="Proteomes" id="UP000001056">
    <property type="component" value="Unassembled WGS sequence"/>
</dbReference>
<dbReference type="InterPro" id="IPR050317">
    <property type="entry name" value="Plant_Fungal_Acyltransferase"/>
</dbReference>
<evidence type="ECO:0000256" key="2">
    <source>
        <dbReference type="SAM" id="MobiDB-lite"/>
    </source>
</evidence>
<sequence>MGSNQDDVITQQPGAGEDGVGSSNVNLDRLPDLMGQFPVLNAYTHITFGFELPLDVDRDAITSALQTSLDRLIELIPWLGWQIGLESGVRTTVPWPEDTPRVLLHVKNCDDIVVPMAQLLAAGIPINKLDAKVLAPWPALPQPHGLTGPVPVITLQANFVRGGLILNFSSHHTVMDGTANLQVPKLFAAILNGDTIPEADLQQANRDRRGLIELIPRSEPMKDYSHLRGPPGYRFTLPASAPIWCHFNMPMASLSKLTKSARDPSRPVNEDDVLIAFFWQRLCAARIARGIARDTVSKISRAIDARVALGIPPTYLGAQVHMAITRLPMGQVASLTLLQVAQVLRRALADANTPWAIRSLVTFIAREPDRSRLLYNGPHDGNTDVGATSSLNMAHARPPHWGPVLGPSRFFSRSNGAPIPGSFTVYSPDGAGFVRMCICLPVDDLEALKKDALWKQHTKFVG</sequence>
<dbReference type="HOGENOM" id="CLU_026450_5_0_1"/>
<dbReference type="GO" id="GO:0016747">
    <property type="term" value="F:acyltransferase activity, transferring groups other than amino-acyl groups"/>
    <property type="evidence" value="ECO:0007669"/>
    <property type="project" value="TreeGrafter"/>
</dbReference>
<dbReference type="eggNOG" id="ENOG502SHVS">
    <property type="taxonomic scope" value="Eukaryota"/>
</dbReference>
<keyword evidence="5" id="KW-1185">Reference proteome</keyword>
<feature type="region of interest" description="Disordered" evidence="2">
    <location>
        <begin position="1"/>
        <end position="23"/>
    </location>
</feature>
<dbReference type="GeneID" id="4394146"/>
<dbReference type="Pfam" id="PF22664">
    <property type="entry name" value="TRI-like_N"/>
    <property type="match status" value="1"/>
</dbReference>
<dbReference type="InterPro" id="IPR054710">
    <property type="entry name" value="Tri101-like_N"/>
</dbReference>
<dbReference type="PANTHER" id="PTHR31642:SF310">
    <property type="entry name" value="FATTY ALCOHOL:CAFFEOYL-COA ACYLTRANSFERASE"/>
    <property type="match status" value="1"/>
</dbReference>
<dbReference type="STRING" id="306901.Q2GWL7"/>
<dbReference type="VEuPathDB" id="FungiDB:CHGG_07637"/>
<dbReference type="InterPro" id="IPR023213">
    <property type="entry name" value="CAT-like_dom_sf"/>
</dbReference>
<reference evidence="5" key="1">
    <citation type="journal article" date="2015" name="Genome Announc.">
        <title>Draft genome sequence of the cellulolytic fungus Chaetomium globosum.</title>
        <authorList>
            <person name="Cuomo C.A."/>
            <person name="Untereiner W.A."/>
            <person name="Ma L.-J."/>
            <person name="Grabherr M."/>
            <person name="Birren B.W."/>
        </authorList>
    </citation>
    <scope>NUCLEOTIDE SEQUENCE [LARGE SCALE GENOMIC DNA]</scope>
    <source>
        <strain evidence="5">ATCC 6205 / CBS 148.51 / DSM 1962 / NBRC 6347 / NRRL 1970</strain>
    </source>
</reference>
<dbReference type="InParanoid" id="Q2GWL7"/>
<dbReference type="PANTHER" id="PTHR31642">
    <property type="entry name" value="TRICHOTHECENE 3-O-ACETYLTRANSFERASE"/>
    <property type="match status" value="1"/>
</dbReference>
<feature type="compositionally biased region" description="Polar residues" evidence="2">
    <location>
        <begin position="1"/>
        <end position="13"/>
    </location>
</feature>
<name>Q2GWL7_CHAGB</name>
<evidence type="ECO:0000313" key="4">
    <source>
        <dbReference type="EMBL" id="EAQ86384.1"/>
    </source>
</evidence>
<dbReference type="EMBL" id="CH408033">
    <property type="protein sequence ID" value="EAQ86384.1"/>
    <property type="molecule type" value="Genomic_DNA"/>
</dbReference>
<dbReference type="OrthoDB" id="1862401at2759"/>
<proteinExistence type="predicted"/>
<organism evidence="4 5">
    <name type="scientific">Chaetomium globosum (strain ATCC 6205 / CBS 148.51 / DSM 1962 / NBRC 6347 / NRRL 1970)</name>
    <name type="common">Soil fungus</name>
    <dbReference type="NCBI Taxonomy" id="306901"/>
    <lineage>
        <taxon>Eukaryota</taxon>
        <taxon>Fungi</taxon>
        <taxon>Dikarya</taxon>
        <taxon>Ascomycota</taxon>
        <taxon>Pezizomycotina</taxon>
        <taxon>Sordariomycetes</taxon>
        <taxon>Sordariomycetidae</taxon>
        <taxon>Sordariales</taxon>
        <taxon>Chaetomiaceae</taxon>
        <taxon>Chaetomium</taxon>
    </lineage>
</organism>
<accession>Q2GWL7</accession>
<dbReference type="AlphaFoldDB" id="Q2GWL7"/>
<keyword evidence="1" id="KW-0808">Transferase</keyword>
<protein>
    <recommendedName>
        <fullName evidence="3">Trichothecene 3-O-acetyltransferase-like N-terminal domain-containing protein</fullName>
    </recommendedName>
</protein>
<evidence type="ECO:0000313" key="5">
    <source>
        <dbReference type="Proteomes" id="UP000001056"/>
    </source>
</evidence>
<evidence type="ECO:0000259" key="3">
    <source>
        <dbReference type="Pfam" id="PF22664"/>
    </source>
</evidence>